<sequence length="753" mass="82199">MRLHFLPLLLATSALAEKPELYFDGPEIVKLDWNTSSPRAADFNGDGLTDIAIINSARARIEFLLQRKDGVQPGTPEKTTRADRWNPILEVSRFDKQPLVIGHAAMALTIGDWNGDKKTDIAFITDEDKLELRMQDDKGAWTAKREFTLDSTADDTEVLAARDLNGDGRDDIALLTSTRLMVLLQTKPGEWAEPQNYALGESRCAGLNCADLNEDGRADIFYTAPEGDALLVRLQHEGTTFGEEWRLEIPTSRHWLHAMRLGGKQTGVTWIQDGTGMVEVAKLAQGAAEPNAERAATIRYAMPPTESKNGAVAYGDLTGDGYADVVISEPKAARAWLFQGSASGTFKEGREFPILSGVESLAIADVDDDKKAELVLLSPGEQSIGIARWHSNRLSYPEIIYQAKEGETLLTLTTDSAILCVSEIKSKPQLITLRKTAGAKGFTATTQELAVKTGRISGIRVVDANQDGRSDIALFSNLGPLQLLLSTTDAKSPFKRVEGIPDTFVSKLAPAALSTGDLDGDGKAEIIIAHQQLARAFKVDADGKANIVEQFNAHDASAELHSALVSRKDGKVSVLLIDAAHSKLHELTAGADRVYRADHTHALPAMIPEQCVLMNVEKSTRLLLLGKTSFQLSPLDGTTLRLDTVASFDSELKDTSPSDLLAASFSGEDVDDLALMDTSKSRVVEIFQPATGQKWDSAMYFRVFETDPHFRGKTGLENEPHDYTALDLNGDGHLDLCLLTHDRVLLYVRKKPK</sequence>
<keyword evidence="3" id="KW-1185">Reference proteome</keyword>
<evidence type="ECO:0000313" key="2">
    <source>
        <dbReference type="EMBL" id="MBB5034921.1"/>
    </source>
</evidence>
<proteinExistence type="predicted"/>
<name>A0A7W7YEV8_9BACT</name>
<organism evidence="2 3">
    <name type="scientific">Prosthecobacter vanneervenii</name>
    <dbReference type="NCBI Taxonomy" id="48466"/>
    <lineage>
        <taxon>Bacteria</taxon>
        <taxon>Pseudomonadati</taxon>
        <taxon>Verrucomicrobiota</taxon>
        <taxon>Verrucomicrobiia</taxon>
        <taxon>Verrucomicrobiales</taxon>
        <taxon>Verrucomicrobiaceae</taxon>
        <taxon>Prosthecobacter</taxon>
    </lineage>
</organism>
<evidence type="ECO:0000313" key="3">
    <source>
        <dbReference type="Proteomes" id="UP000590740"/>
    </source>
</evidence>
<reference evidence="2 3" key="1">
    <citation type="submission" date="2020-08" db="EMBL/GenBank/DDBJ databases">
        <title>Genomic Encyclopedia of Type Strains, Phase IV (KMG-IV): sequencing the most valuable type-strain genomes for metagenomic binning, comparative biology and taxonomic classification.</title>
        <authorList>
            <person name="Goeker M."/>
        </authorList>
    </citation>
    <scope>NUCLEOTIDE SEQUENCE [LARGE SCALE GENOMIC DNA]</scope>
    <source>
        <strain evidence="2 3">DSM 12252</strain>
    </source>
</reference>
<dbReference type="Pfam" id="PF13517">
    <property type="entry name" value="FG-GAP_3"/>
    <property type="match status" value="2"/>
</dbReference>
<protein>
    <recommendedName>
        <fullName evidence="4">FG-GAP repeat protein</fullName>
    </recommendedName>
</protein>
<keyword evidence="1" id="KW-0732">Signal</keyword>
<dbReference type="SUPFAM" id="SSF69318">
    <property type="entry name" value="Integrin alpha N-terminal domain"/>
    <property type="match status" value="2"/>
</dbReference>
<evidence type="ECO:0008006" key="4">
    <source>
        <dbReference type="Google" id="ProtNLM"/>
    </source>
</evidence>
<dbReference type="PANTHER" id="PTHR46580">
    <property type="entry name" value="SENSOR KINASE-RELATED"/>
    <property type="match status" value="1"/>
</dbReference>
<dbReference type="AlphaFoldDB" id="A0A7W7YEV8"/>
<dbReference type="PANTHER" id="PTHR46580:SF4">
    <property type="entry name" value="ATP_GTP-BINDING PROTEIN"/>
    <property type="match status" value="1"/>
</dbReference>
<dbReference type="Proteomes" id="UP000590740">
    <property type="component" value="Unassembled WGS sequence"/>
</dbReference>
<comment type="caution">
    <text evidence="2">The sequence shown here is derived from an EMBL/GenBank/DDBJ whole genome shotgun (WGS) entry which is preliminary data.</text>
</comment>
<dbReference type="RefSeq" id="WP_184343191.1">
    <property type="nucleotide sequence ID" value="NZ_JACHIG010000012.1"/>
</dbReference>
<gene>
    <name evidence="2" type="ORF">HNQ65_004529</name>
</gene>
<dbReference type="EMBL" id="JACHIG010000012">
    <property type="protein sequence ID" value="MBB5034921.1"/>
    <property type="molecule type" value="Genomic_DNA"/>
</dbReference>
<accession>A0A7W7YEV8</accession>
<dbReference type="Gene3D" id="2.130.10.130">
    <property type="entry name" value="Integrin alpha, N-terminal"/>
    <property type="match status" value="1"/>
</dbReference>
<evidence type="ECO:0000256" key="1">
    <source>
        <dbReference type="ARBA" id="ARBA00022729"/>
    </source>
</evidence>
<dbReference type="Gene3D" id="2.40.128.340">
    <property type="match status" value="1"/>
</dbReference>
<dbReference type="InterPro" id="IPR028994">
    <property type="entry name" value="Integrin_alpha_N"/>
</dbReference>
<dbReference type="InterPro" id="IPR013517">
    <property type="entry name" value="FG-GAP"/>
</dbReference>